<protein>
    <submittedName>
        <fullName evidence="3">AbfB domain-containing protein</fullName>
    </submittedName>
</protein>
<name>A0ABV9AQF6_9ACTN</name>
<evidence type="ECO:0000313" key="4">
    <source>
        <dbReference type="Proteomes" id="UP001595839"/>
    </source>
</evidence>
<feature type="compositionally biased region" description="Basic and acidic residues" evidence="1">
    <location>
        <begin position="54"/>
        <end position="64"/>
    </location>
</feature>
<feature type="domain" description="Alpha-L-arabinofuranosidase B arabinose-binding" evidence="2">
    <location>
        <begin position="164"/>
        <end position="293"/>
    </location>
</feature>
<dbReference type="SUPFAM" id="SSF110221">
    <property type="entry name" value="AbfB domain"/>
    <property type="match status" value="1"/>
</dbReference>
<dbReference type="RefSeq" id="WP_381173398.1">
    <property type="nucleotide sequence ID" value="NZ_JBHSFK010000012.1"/>
</dbReference>
<sequence>MPENKSRPPQDQPWENGWAPDSSRAPGTRRLWLAGGLAVATVIACVTTIAVSDRTPDEQSDAREGQTLSDDETGSGLISFTTPSPSPSASGSATASGGEKSPQNTSSSASSSAASSSPSAEGGKGGSAEEGGNSSPTAHSSGTTTPKPTKKPSDPKPPSSYERSVQSVNYPDRYWHVSDGLVKLDAPRGSESREDSTFTVVKGLTNSSCFSFKTSDGKYLRHRNFVLRAERNDGSGLFKQDATFCSRPSSFSGAVMLESVNYPGRFLRHQNFALRLDPYGYATTNRPDFSFRVVAPLG</sequence>
<evidence type="ECO:0000256" key="1">
    <source>
        <dbReference type="SAM" id="MobiDB-lite"/>
    </source>
</evidence>
<dbReference type="EMBL" id="JBHSFK010000012">
    <property type="protein sequence ID" value="MFC4501919.1"/>
    <property type="molecule type" value="Genomic_DNA"/>
</dbReference>
<dbReference type="Gene3D" id="2.80.10.50">
    <property type="match status" value="1"/>
</dbReference>
<accession>A0ABV9AQF6</accession>
<gene>
    <name evidence="3" type="ORF">ACFPIH_20690</name>
</gene>
<dbReference type="InterPro" id="IPR036195">
    <property type="entry name" value="AbfB_ABD_sf"/>
</dbReference>
<organism evidence="3 4">
    <name type="scientific">Streptomyces vulcanius</name>
    <dbReference type="NCBI Taxonomy" id="1441876"/>
    <lineage>
        <taxon>Bacteria</taxon>
        <taxon>Bacillati</taxon>
        <taxon>Actinomycetota</taxon>
        <taxon>Actinomycetes</taxon>
        <taxon>Kitasatosporales</taxon>
        <taxon>Streptomycetaceae</taxon>
        <taxon>Streptomyces</taxon>
    </lineage>
</organism>
<dbReference type="Pfam" id="PF05270">
    <property type="entry name" value="AbfB"/>
    <property type="match status" value="1"/>
</dbReference>
<proteinExistence type="predicted"/>
<dbReference type="Proteomes" id="UP001595839">
    <property type="component" value="Unassembled WGS sequence"/>
</dbReference>
<feature type="region of interest" description="Disordered" evidence="1">
    <location>
        <begin position="49"/>
        <end position="165"/>
    </location>
</feature>
<feature type="compositionally biased region" description="Low complexity" evidence="1">
    <location>
        <begin position="81"/>
        <end position="98"/>
    </location>
</feature>
<evidence type="ECO:0000259" key="2">
    <source>
        <dbReference type="Pfam" id="PF05270"/>
    </source>
</evidence>
<feature type="region of interest" description="Disordered" evidence="1">
    <location>
        <begin position="1"/>
        <end position="27"/>
    </location>
</feature>
<keyword evidence="4" id="KW-1185">Reference proteome</keyword>
<comment type="caution">
    <text evidence="3">The sequence shown here is derived from an EMBL/GenBank/DDBJ whole genome shotgun (WGS) entry which is preliminary data.</text>
</comment>
<evidence type="ECO:0000313" key="3">
    <source>
        <dbReference type="EMBL" id="MFC4501919.1"/>
    </source>
</evidence>
<dbReference type="InterPro" id="IPR007934">
    <property type="entry name" value="AbfB_ABD"/>
</dbReference>
<dbReference type="CDD" id="cd23399">
    <property type="entry name" value="beta-trefoil_ABD_ABFB"/>
    <property type="match status" value="1"/>
</dbReference>
<reference evidence="4" key="1">
    <citation type="journal article" date="2019" name="Int. J. Syst. Evol. Microbiol.">
        <title>The Global Catalogue of Microorganisms (GCM) 10K type strain sequencing project: providing services to taxonomists for standard genome sequencing and annotation.</title>
        <authorList>
            <consortium name="The Broad Institute Genomics Platform"/>
            <consortium name="The Broad Institute Genome Sequencing Center for Infectious Disease"/>
            <person name="Wu L."/>
            <person name="Ma J."/>
        </authorList>
    </citation>
    <scope>NUCLEOTIDE SEQUENCE [LARGE SCALE GENOMIC DNA]</scope>
    <source>
        <strain evidence="4">CGMCC 4.7177</strain>
    </source>
</reference>
<feature type="compositionally biased region" description="Low complexity" evidence="1">
    <location>
        <begin position="106"/>
        <end position="121"/>
    </location>
</feature>
<feature type="compositionally biased region" description="Low complexity" evidence="1">
    <location>
        <begin position="130"/>
        <end position="147"/>
    </location>
</feature>